<organism evidence="2 3">
    <name type="scientific">Vespula squamosa</name>
    <name type="common">Southern yellow jacket</name>
    <name type="synonym">Wasp</name>
    <dbReference type="NCBI Taxonomy" id="30214"/>
    <lineage>
        <taxon>Eukaryota</taxon>
        <taxon>Metazoa</taxon>
        <taxon>Ecdysozoa</taxon>
        <taxon>Arthropoda</taxon>
        <taxon>Hexapoda</taxon>
        <taxon>Insecta</taxon>
        <taxon>Pterygota</taxon>
        <taxon>Neoptera</taxon>
        <taxon>Endopterygota</taxon>
        <taxon>Hymenoptera</taxon>
        <taxon>Apocrita</taxon>
        <taxon>Aculeata</taxon>
        <taxon>Vespoidea</taxon>
        <taxon>Vespidae</taxon>
        <taxon>Vespinae</taxon>
        <taxon>Vespula</taxon>
    </lineage>
</organism>
<feature type="transmembrane region" description="Helical" evidence="1">
    <location>
        <begin position="41"/>
        <end position="67"/>
    </location>
</feature>
<keyword evidence="3" id="KW-1185">Reference proteome</keyword>
<keyword evidence="1" id="KW-1133">Transmembrane helix</keyword>
<dbReference type="EMBL" id="JAUDFV010000155">
    <property type="protein sequence ID" value="KAL2715103.1"/>
    <property type="molecule type" value="Genomic_DNA"/>
</dbReference>
<dbReference type="InterPro" id="IPR012575">
    <property type="entry name" value="NDUB1"/>
</dbReference>
<comment type="caution">
    <text evidence="2">The sequence shown here is derived from an EMBL/GenBank/DDBJ whole genome shotgun (WGS) entry which is preliminary data.</text>
</comment>
<dbReference type="Proteomes" id="UP001607302">
    <property type="component" value="Unassembled WGS sequence"/>
</dbReference>
<evidence type="ECO:0000256" key="1">
    <source>
        <dbReference type="SAM" id="Phobius"/>
    </source>
</evidence>
<proteinExistence type="predicted"/>
<keyword evidence="1" id="KW-0472">Membrane</keyword>
<dbReference type="Pfam" id="PF08040">
    <property type="entry name" value="NADH_oxidored"/>
    <property type="match status" value="1"/>
</dbReference>
<dbReference type="AlphaFoldDB" id="A0ABD2A3B8"/>
<keyword evidence="2" id="KW-0830">Ubiquinone</keyword>
<gene>
    <name evidence="2" type="ORF">V1478_014801</name>
</gene>
<accession>A0ABD2A3B8</accession>
<name>A0ABD2A3B8_VESSQ</name>
<sequence>MYEKKYTELKCLVILELPLSESALYCFELNISRHNKYNYKLITYCYVQVLIRIIMFDGCCQVIWLLYQQILSKLINMITFKYLFNTYIPFAFPITGFLIGSYLDHQENLRLTKFRDKSALYGKEMASGEAHSWP</sequence>
<protein>
    <submittedName>
        <fullName evidence="2">NADH dehydrogenase ubiquinone 1 beta subcomplex subunit 1</fullName>
    </submittedName>
</protein>
<evidence type="ECO:0000313" key="2">
    <source>
        <dbReference type="EMBL" id="KAL2715103.1"/>
    </source>
</evidence>
<evidence type="ECO:0000313" key="3">
    <source>
        <dbReference type="Proteomes" id="UP001607302"/>
    </source>
</evidence>
<reference evidence="2 3" key="1">
    <citation type="journal article" date="2024" name="Ann. Entomol. Soc. Am.">
        <title>Genomic analyses of the southern and eastern yellowjacket wasps (Hymenoptera: Vespidae) reveal evolutionary signatures of social life.</title>
        <authorList>
            <person name="Catto M.A."/>
            <person name="Caine P.B."/>
            <person name="Orr S.E."/>
            <person name="Hunt B.G."/>
            <person name="Goodisman M.A.D."/>
        </authorList>
    </citation>
    <scope>NUCLEOTIDE SEQUENCE [LARGE SCALE GENOMIC DNA]</scope>
    <source>
        <strain evidence="2">233</strain>
        <tissue evidence="2">Head and thorax</tissue>
    </source>
</reference>
<keyword evidence="1" id="KW-0812">Transmembrane</keyword>
<feature type="transmembrane region" description="Helical" evidence="1">
    <location>
        <begin position="87"/>
        <end position="105"/>
    </location>
</feature>